<dbReference type="Proteomes" id="UP000002630">
    <property type="component" value="Linkage Group LG15"/>
</dbReference>
<dbReference type="AlphaFoldDB" id="D7G4B6"/>
<dbReference type="EMBL" id="FN648763">
    <property type="protein sequence ID" value="CBJ27131.1"/>
    <property type="molecule type" value="Genomic_DNA"/>
</dbReference>
<feature type="region of interest" description="Disordered" evidence="1">
    <location>
        <begin position="297"/>
        <end position="360"/>
    </location>
</feature>
<protein>
    <recommendedName>
        <fullName evidence="4">PX domain-containing protein</fullName>
    </recommendedName>
</protein>
<feature type="region of interest" description="Disordered" evidence="1">
    <location>
        <begin position="147"/>
        <end position="175"/>
    </location>
</feature>
<feature type="compositionally biased region" description="Basic and acidic residues" evidence="1">
    <location>
        <begin position="337"/>
        <end position="352"/>
    </location>
</feature>
<evidence type="ECO:0000313" key="3">
    <source>
        <dbReference type="Proteomes" id="UP000002630"/>
    </source>
</evidence>
<name>D7G4B6_ECTSI</name>
<feature type="compositionally biased region" description="Basic and acidic residues" evidence="1">
    <location>
        <begin position="303"/>
        <end position="324"/>
    </location>
</feature>
<organism evidence="2 3">
    <name type="scientific">Ectocarpus siliculosus</name>
    <name type="common">Brown alga</name>
    <name type="synonym">Conferva siliculosa</name>
    <dbReference type="NCBI Taxonomy" id="2880"/>
    <lineage>
        <taxon>Eukaryota</taxon>
        <taxon>Sar</taxon>
        <taxon>Stramenopiles</taxon>
        <taxon>Ochrophyta</taxon>
        <taxon>PX clade</taxon>
        <taxon>Phaeophyceae</taxon>
        <taxon>Ectocarpales</taxon>
        <taxon>Ectocarpaceae</taxon>
        <taxon>Ectocarpus</taxon>
    </lineage>
</organism>
<gene>
    <name evidence="2" type="ORF">Esi_0055_0104</name>
</gene>
<evidence type="ECO:0008006" key="4">
    <source>
        <dbReference type="Google" id="ProtNLM"/>
    </source>
</evidence>
<proteinExistence type="predicted"/>
<dbReference type="InParanoid" id="D7G4B6"/>
<keyword evidence="3" id="KW-1185">Reference proteome</keyword>
<evidence type="ECO:0000256" key="1">
    <source>
        <dbReference type="SAM" id="MobiDB-lite"/>
    </source>
</evidence>
<sequence>MSLAAEGLDVWVVSDDGRTAATTYSGSSSSGGGGGGGTKLLSIQASYVELGTGTRRTWTASRSEKDFFALGVTLMGKLAGSAADAKVPGPPPEGSSPAVFEVYLRRLIDVPVVTSLPALYEFLDAPPDLVQEPVLFGEVVDDDFGGGRAKRYRSANPDDPRTASSSSAYGNDVDGNKSGATVAGAVVGGLVAGPVGAAIGAMAARAASGREDGVGNVAKGAGAVADAAMEKAQALEREFELSRKAKTAAGKAKQAVQKVDTDYSVRHRAKEAARRTARAAQKTTKDLRVTERAAEAAKATEQAARKAAEAARKADKEHRIRERATNAFRRVRSKVKRSVENFEERRKPDDKNGGAPKDGL</sequence>
<reference evidence="2 3" key="1">
    <citation type="journal article" date="2010" name="Nature">
        <title>The Ectocarpus genome and the independent evolution of multicellularity in brown algae.</title>
        <authorList>
            <person name="Cock J.M."/>
            <person name="Sterck L."/>
            <person name="Rouze P."/>
            <person name="Scornet D."/>
            <person name="Allen A.E."/>
            <person name="Amoutzias G."/>
            <person name="Anthouard V."/>
            <person name="Artiguenave F."/>
            <person name="Aury J.M."/>
            <person name="Badger J.H."/>
            <person name="Beszteri B."/>
            <person name="Billiau K."/>
            <person name="Bonnet E."/>
            <person name="Bothwell J.H."/>
            <person name="Bowler C."/>
            <person name="Boyen C."/>
            <person name="Brownlee C."/>
            <person name="Carrano C.J."/>
            <person name="Charrier B."/>
            <person name="Cho G.Y."/>
            <person name="Coelho S.M."/>
            <person name="Collen J."/>
            <person name="Corre E."/>
            <person name="Da Silva C."/>
            <person name="Delage L."/>
            <person name="Delaroque N."/>
            <person name="Dittami S.M."/>
            <person name="Doulbeau S."/>
            <person name="Elias M."/>
            <person name="Farnham G."/>
            <person name="Gachon C.M."/>
            <person name="Gschloessl B."/>
            <person name="Heesch S."/>
            <person name="Jabbari K."/>
            <person name="Jubin C."/>
            <person name="Kawai H."/>
            <person name="Kimura K."/>
            <person name="Kloareg B."/>
            <person name="Kupper F.C."/>
            <person name="Lang D."/>
            <person name="Le Bail A."/>
            <person name="Leblanc C."/>
            <person name="Lerouge P."/>
            <person name="Lohr M."/>
            <person name="Lopez P.J."/>
            <person name="Martens C."/>
            <person name="Maumus F."/>
            <person name="Michel G."/>
            <person name="Miranda-Saavedra D."/>
            <person name="Morales J."/>
            <person name="Moreau H."/>
            <person name="Motomura T."/>
            <person name="Nagasato C."/>
            <person name="Napoli C.A."/>
            <person name="Nelson D.R."/>
            <person name="Nyvall-Collen P."/>
            <person name="Peters A.F."/>
            <person name="Pommier C."/>
            <person name="Potin P."/>
            <person name="Poulain J."/>
            <person name="Quesneville H."/>
            <person name="Read B."/>
            <person name="Rensing S.A."/>
            <person name="Ritter A."/>
            <person name="Rousvoal S."/>
            <person name="Samanta M."/>
            <person name="Samson G."/>
            <person name="Schroeder D.C."/>
            <person name="Segurens B."/>
            <person name="Strittmatter M."/>
            <person name="Tonon T."/>
            <person name="Tregear J.W."/>
            <person name="Valentin K."/>
            <person name="von Dassow P."/>
            <person name="Yamagishi T."/>
            <person name="Van de Peer Y."/>
            <person name="Wincker P."/>
        </authorList>
    </citation>
    <scope>NUCLEOTIDE SEQUENCE [LARGE SCALE GENOMIC DNA]</scope>
    <source>
        <strain evidence="3">Ec32 / CCAP1310/4</strain>
    </source>
</reference>
<dbReference type="OrthoDB" id="10505498at2759"/>
<accession>D7G4B6</accession>
<dbReference type="EMBL" id="FN649740">
    <property type="protein sequence ID" value="CBJ27131.1"/>
    <property type="molecule type" value="Genomic_DNA"/>
</dbReference>
<evidence type="ECO:0000313" key="2">
    <source>
        <dbReference type="EMBL" id="CBJ27131.1"/>
    </source>
</evidence>